<dbReference type="AlphaFoldDB" id="A0A7C9ER36"/>
<sequence length="123" mass="13792">MPSSCVSQVTLKYYGNPKTRHVIGFGILRKNSASPGCAISQSDELNWHSNRTNEIHPISDLRLKRNFARSRPLLRPIAFSSMLLLHFRGTLRLRLNVRLGAEFGGPVIGGERKCGESKRWGFG</sequence>
<dbReference type="EMBL" id="GISG01265555">
    <property type="protein sequence ID" value="MBA4675002.1"/>
    <property type="molecule type" value="Transcribed_RNA"/>
</dbReference>
<proteinExistence type="predicted"/>
<accession>A0A7C9ER36</accession>
<organism evidence="1">
    <name type="scientific">Opuntia streptacantha</name>
    <name type="common">Prickly pear cactus</name>
    <name type="synonym">Opuntia cardona</name>
    <dbReference type="NCBI Taxonomy" id="393608"/>
    <lineage>
        <taxon>Eukaryota</taxon>
        <taxon>Viridiplantae</taxon>
        <taxon>Streptophyta</taxon>
        <taxon>Embryophyta</taxon>
        <taxon>Tracheophyta</taxon>
        <taxon>Spermatophyta</taxon>
        <taxon>Magnoliopsida</taxon>
        <taxon>eudicotyledons</taxon>
        <taxon>Gunneridae</taxon>
        <taxon>Pentapetalae</taxon>
        <taxon>Caryophyllales</taxon>
        <taxon>Cactineae</taxon>
        <taxon>Cactaceae</taxon>
        <taxon>Opuntioideae</taxon>
        <taxon>Opuntia</taxon>
    </lineage>
</organism>
<name>A0A7C9ER36_OPUST</name>
<evidence type="ECO:0000313" key="1">
    <source>
        <dbReference type="EMBL" id="MBA4675002.1"/>
    </source>
</evidence>
<reference evidence="1" key="2">
    <citation type="submission" date="2020-07" db="EMBL/GenBank/DDBJ databases">
        <authorList>
            <person name="Vera ALvarez R."/>
            <person name="Arias-Moreno D.M."/>
            <person name="Jimenez-Jacinto V."/>
            <person name="Jimenez-Bremont J.F."/>
            <person name="Swaminathan K."/>
            <person name="Moose S.P."/>
            <person name="Guerrero-Gonzalez M.L."/>
            <person name="Marino-Ramirez L."/>
            <person name="Landsman D."/>
            <person name="Rodriguez-Kessler M."/>
            <person name="Delgado-Sanchez P."/>
        </authorList>
    </citation>
    <scope>NUCLEOTIDE SEQUENCE</scope>
    <source>
        <tissue evidence="1">Cladode</tissue>
    </source>
</reference>
<reference evidence="1" key="1">
    <citation type="journal article" date="2013" name="J. Plant Res.">
        <title>Effect of fungi and light on seed germination of three Opuntia species from semiarid lands of central Mexico.</title>
        <authorList>
            <person name="Delgado-Sanchez P."/>
            <person name="Jimenez-Bremont J.F."/>
            <person name="Guerrero-Gonzalez Mde L."/>
            <person name="Flores J."/>
        </authorList>
    </citation>
    <scope>NUCLEOTIDE SEQUENCE</scope>
    <source>
        <tissue evidence="1">Cladode</tissue>
    </source>
</reference>
<protein>
    <submittedName>
        <fullName evidence="1">Uncharacterized protein</fullName>
    </submittedName>
</protein>
<dbReference type="EMBL" id="GISG01265554">
    <property type="protein sequence ID" value="MBA4675001.1"/>
    <property type="molecule type" value="Transcribed_RNA"/>
</dbReference>